<accession>A0ABU3F6U4</accession>
<dbReference type="RefSeq" id="WP_311829088.1">
    <property type="nucleotide sequence ID" value="NZ_JARQAJ010000001.1"/>
</dbReference>
<gene>
    <name evidence="1" type="ORF">P7H27_00095</name>
</gene>
<dbReference type="Proteomes" id="UP001181046">
    <property type="component" value="Unassembled WGS sequence"/>
</dbReference>
<reference evidence="1" key="1">
    <citation type="submission" date="2023-03" db="EMBL/GenBank/DDBJ databases">
        <authorList>
            <person name="Shen W."/>
            <person name="Cai J."/>
        </authorList>
    </citation>
    <scope>NUCLEOTIDE SEQUENCE</scope>
    <source>
        <strain evidence="1">P66-3</strain>
    </source>
</reference>
<keyword evidence="2" id="KW-1185">Reference proteome</keyword>
<proteinExistence type="predicted"/>
<protein>
    <submittedName>
        <fullName evidence="1">Uncharacterized protein</fullName>
    </submittedName>
</protein>
<comment type="caution">
    <text evidence="1">The sequence shown here is derived from an EMBL/GenBank/DDBJ whole genome shotgun (WGS) entry which is preliminary data.</text>
</comment>
<sequence length="50" mass="5786">MAKTALVQNKTLEVIREYVADAQAFAKINQNTVELRELKVLQARLDKREQ</sequence>
<name>A0ABU3F6U4_9ENTE</name>
<evidence type="ECO:0000313" key="1">
    <source>
        <dbReference type="EMBL" id="MDT2758181.1"/>
    </source>
</evidence>
<organism evidence="1 2">
    <name type="scientific">Enterococcus xiangfangensis</name>
    <dbReference type="NCBI Taxonomy" id="1296537"/>
    <lineage>
        <taxon>Bacteria</taxon>
        <taxon>Bacillati</taxon>
        <taxon>Bacillota</taxon>
        <taxon>Bacilli</taxon>
        <taxon>Lactobacillales</taxon>
        <taxon>Enterococcaceae</taxon>
        <taxon>Enterococcus</taxon>
    </lineage>
</organism>
<evidence type="ECO:0000313" key="2">
    <source>
        <dbReference type="Proteomes" id="UP001181046"/>
    </source>
</evidence>
<dbReference type="EMBL" id="JARQAJ010000001">
    <property type="protein sequence ID" value="MDT2758181.1"/>
    <property type="molecule type" value="Genomic_DNA"/>
</dbReference>